<sequence>MPKLKIGYTGNLVYLIQGAFWCKGMSPEAFDGKYTTKTEEAISTLQKNAGVASNGKLTVALLKALFDMSAFVLVPGGDSKIRTMQQNLNASYQPYFGILPCDGIYQRETNTALIYALQAEIGMSPSEANGIYGPGTTSRTPVVNIGATGNVVKIIQWGLYVNGFYKSGDFNGVFSSS</sequence>
<dbReference type="SUPFAM" id="SSF47090">
    <property type="entry name" value="PGBD-like"/>
    <property type="match status" value="1"/>
</dbReference>
<keyword evidence="2" id="KW-0614">Plasmid</keyword>
<organism evidence="2">
    <name type="scientific">Carnobacterium maltaromaticum</name>
    <name type="common">Carnobacterium piscicola</name>
    <dbReference type="NCBI Taxonomy" id="2751"/>
    <lineage>
        <taxon>Bacteria</taxon>
        <taxon>Bacillati</taxon>
        <taxon>Bacillota</taxon>
        <taxon>Bacilli</taxon>
        <taxon>Lactobacillales</taxon>
        <taxon>Carnobacteriaceae</taxon>
        <taxon>Carnobacterium</taxon>
    </lineage>
</organism>
<dbReference type="InterPro" id="IPR036365">
    <property type="entry name" value="PGBD-like_sf"/>
</dbReference>
<protein>
    <recommendedName>
        <fullName evidence="1">Peptidoglycan binding-like domain-containing protein</fullName>
    </recommendedName>
</protein>
<evidence type="ECO:0000313" key="2">
    <source>
        <dbReference type="EMBL" id="CRI06576.1"/>
    </source>
</evidence>
<reference evidence="2" key="2">
    <citation type="submission" date="2015-04" db="EMBL/GenBank/DDBJ databases">
        <title>Carnobacterium maltaromaticum LMA28 plasmids.</title>
        <authorList>
            <person name="Cailliez-Grimal C."/>
            <person name="Iskandar C."/>
        </authorList>
    </citation>
    <scope>NUCLEOTIDE SEQUENCE [LARGE SCALE GENOMIC DNA]</scope>
    <source>
        <strain evidence="2">LMA28</strain>
        <plasmid evidence="2">megaplasmid</plasmid>
    </source>
</reference>
<accession>A0A1Z5AWZ8</accession>
<dbReference type="RefSeq" id="WP_255256400.1">
    <property type="nucleotide sequence ID" value="NZ_JBFUXF010000005.1"/>
</dbReference>
<geneLocation type="plasmid" evidence="2">
    <name>megaplasmid</name>
</geneLocation>
<reference evidence="2" key="1">
    <citation type="submission" date="2015-04" db="EMBL/GenBank/DDBJ databases">
        <title>Carnobacterium maltaromaticum LMA28 complete chromosome sequence.</title>
        <authorList>
            <person name="Borges F."/>
            <person name="Cailliez-Grimal C."/>
        </authorList>
    </citation>
    <scope>NUCLEOTIDE SEQUENCE [LARGE SCALE GENOMIC DNA]</scope>
    <source>
        <strain evidence="2">LMA28</strain>
        <plasmid evidence="2">megaplasmid</plasmid>
    </source>
</reference>
<dbReference type="Gene3D" id="1.10.101.10">
    <property type="entry name" value="PGBD-like superfamily/PGBD"/>
    <property type="match status" value="1"/>
</dbReference>
<name>A0A1Z5AWZ8_CARML</name>
<feature type="domain" description="Peptidoglycan binding-like" evidence="1">
    <location>
        <begin position="9"/>
        <end position="65"/>
    </location>
</feature>
<proteinExistence type="predicted"/>
<dbReference type="Pfam" id="PF01471">
    <property type="entry name" value="PG_binding_1"/>
    <property type="match status" value="1"/>
</dbReference>
<dbReference type="InterPro" id="IPR002477">
    <property type="entry name" value="Peptidoglycan-bd-like"/>
</dbReference>
<dbReference type="EMBL" id="LN846931">
    <property type="protein sequence ID" value="CRI06576.1"/>
    <property type="molecule type" value="Genomic_DNA"/>
</dbReference>
<dbReference type="AlphaFoldDB" id="A0A1Z5AWZ8"/>
<evidence type="ECO:0000259" key="1">
    <source>
        <dbReference type="Pfam" id="PF01471"/>
    </source>
</evidence>
<dbReference type="InterPro" id="IPR036366">
    <property type="entry name" value="PGBDSf"/>
</dbReference>
<gene>
    <name evidence="2" type="ORF">BN424_mp0034</name>
</gene>